<feature type="transmembrane region" description="Helical" evidence="1">
    <location>
        <begin position="20"/>
        <end position="41"/>
    </location>
</feature>
<protein>
    <submittedName>
        <fullName evidence="2">Uncharacterized protein</fullName>
    </submittedName>
</protein>
<gene>
    <name evidence="2" type="ORF">ATANTOWER_018418</name>
</gene>
<reference evidence="2 3" key="1">
    <citation type="submission" date="2021-07" db="EMBL/GenBank/DDBJ databases">
        <authorList>
            <person name="Palmer J.M."/>
        </authorList>
    </citation>
    <scope>NUCLEOTIDE SEQUENCE [LARGE SCALE GENOMIC DNA]</scope>
    <source>
        <strain evidence="2 3">AT_MEX2019</strain>
        <tissue evidence="2">Muscle</tissue>
    </source>
</reference>
<keyword evidence="1" id="KW-0472">Membrane</keyword>
<dbReference type="EMBL" id="JAHUTI010052993">
    <property type="protein sequence ID" value="MED6249709.1"/>
    <property type="molecule type" value="Genomic_DNA"/>
</dbReference>
<evidence type="ECO:0000313" key="2">
    <source>
        <dbReference type="EMBL" id="MED6249709.1"/>
    </source>
</evidence>
<comment type="caution">
    <text evidence="2">The sequence shown here is derived from an EMBL/GenBank/DDBJ whole genome shotgun (WGS) entry which is preliminary data.</text>
</comment>
<keyword evidence="1" id="KW-1133">Transmembrane helix</keyword>
<proteinExistence type="predicted"/>
<feature type="transmembrane region" description="Helical" evidence="1">
    <location>
        <begin position="136"/>
        <end position="156"/>
    </location>
</feature>
<organism evidence="2 3">
    <name type="scientific">Ataeniobius toweri</name>
    <dbReference type="NCBI Taxonomy" id="208326"/>
    <lineage>
        <taxon>Eukaryota</taxon>
        <taxon>Metazoa</taxon>
        <taxon>Chordata</taxon>
        <taxon>Craniata</taxon>
        <taxon>Vertebrata</taxon>
        <taxon>Euteleostomi</taxon>
        <taxon>Actinopterygii</taxon>
        <taxon>Neopterygii</taxon>
        <taxon>Teleostei</taxon>
        <taxon>Neoteleostei</taxon>
        <taxon>Acanthomorphata</taxon>
        <taxon>Ovalentaria</taxon>
        <taxon>Atherinomorphae</taxon>
        <taxon>Cyprinodontiformes</taxon>
        <taxon>Goodeidae</taxon>
        <taxon>Ataeniobius</taxon>
    </lineage>
</organism>
<name>A0ABU7BHC8_9TELE</name>
<keyword evidence="1" id="KW-0812">Transmembrane</keyword>
<dbReference type="Proteomes" id="UP001345963">
    <property type="component" value="Unassembled WGS sequence"/>
</dbReference>
<evidence type="ECO:0000313" key="3">
    <source>
        <dbReference type="Proteomes" id="UP001345963"/>
    </source>
</evidence>
<sequence>MNIPLCISNVEADLPLKIPSHNPICLVSAFFLFHLSAFYYYKKSHILASKLCSSPRCLLSDLTLPWHLFLHQKATEKNFDGVMLRVKKALDSFLLLSGLGNKHKLAVVSPAFLIKQVTQHLPKLLPSLVRMCLKPFLPSFLPTLSCVFSIFVSFLVPRVLHFTPLCLPFLSSLLYVHVSFPPP</sequence>
<keyword evidence="3" id="KW-1185">Reference proteome</keyword>
<evidence type="ECO:0000256" key="1">
    <source>
        <dbReference type="SAM" id="Phobius"/>
    </source>
</evidence>
<accession>A0ABU7BHC8</accession>